<evidence type="ECO:0000259" key="3">
    <source>
        <dbReference type="PROSITE" id="PS51186"/>
    </source>
</evidence>
<name>A0A348ANM0_9FIRM</name>
<dbReference type="PROSITE" id="PS51186">
    <property type="entry name" value="GNAT"/>
    <property type="match status" value="1"/>
</dbReference>
<evidence type="ECO:0000256" key="2">
    <source>
        <dbReference type="ARBA" id="ARBA00023315"/>
    </source>
</evidence>
<dbReference type="Gene3D" id="3.40.630.30">
    <property type="match status" value="1"/>
</dbReference>
<organism evidence="4 5">
    <name type="scientific">Methylomusa anaerophila</name>
    <dbReference type="NCBI Taxonomy" id="1930071"/>
    <lineage>
        <taxon>Bacteria</taxon>
        <taxon>Bacillati</taxon>
        <taxon>Bacillota</taxon>
        <taxon>Negativicutes</taxon>
        <taxon>Selenomonadales</taxon>
        <taxon>Sporomusaceae</taxon>
        <taxon>Methylomusa</taxon>
    </lineage>
</organism>
<reference evidence="4 5" key="1">
    <citation type="journal article" date="2018" name="Int. J. Syst. Evol. Microbiol.">
        <title>Methylomusa anaerophila gen. nov., sp. nov., an anaerobic methanol-utilizing bacterium isolated from a microbial fuel cell.</title>
        <authorList>
            <person name="Amano N."/>
            <person name="Yamamuro A."/>
            <person name="Miyahara M."/>
            <person name="Kouzuma A."/>
            <person name="Abe T."/>
            <person name="Watanabe K."/>
        </authorList>
    </citation>
    <scope>NUCLEOTIDE SEQUENCE [LARGE SCALE GENOMIC DNA]</scope>
    <source>
        <strain evidence="4 5">MMFC1</strain>
    </source>
</reference>
<keyword evidence="5" id="KW-1185">Reference proteome</keyword>
<dbReference type="KEGG" id="mana:MAMMFC1_03363"/>
<proteinExistence type="predicted"/>
<evidence type="ECO:0000313" key="5">
    <source>
        <dbReference type="Proteomes" id="UP000276437"/>
    </source>
</evidence>
<sequence>MNFRKATFRDVEAMQKLINDYAEQGFMLARSRNTLYESLRDFIIAEEAGKLVGLAALHLVWDELGEIRALAVAPSMTQKGVGRKIVDMLTEEARTLGVKTLFALTYNPGFFAKLGFLEVTKESVPQKMWKECINCPKFPNCDEVAMVKELF</sequence>
<keyword evidence="1 4" id="KW-0808">Transferase</keyword>
<dbReference type="InterPro" id="IPR016181">
    <property type="entry name" value="Acyl_CoA_acyltransferase"/>
</dbReference>
<dbReference type="CDD" id="cd04301">
    <property type="entry name" value="NAT_SF"/>
    <property type="match status" value="1"/>
</dbReference>
<dbReference type="NCBIfam" id="NF005840">
    <property type="entry name" value="PRK07757.1"/>
    <property type="match status" value="1"/>
</dbReference>
<evidence type="ECO:0000256" key="1">
    <source>
        <dbReference type="ARBA" id="ARBA00022679"/>
    </source>
</evidence>
<protein>
    <submittedName>
        <fullName evidence="4">Amino-acid acetyltransferase</fullName>
        <ecNumber evidence="4">2.3.1.1</ecNumber>
    </submittedName>
</protein>
<evidence type="ECO:0000313" key="4">
    <source>
        <dbReference type="EMBL" id="BBB92668.1"/>
    </source>
</evidence>
<gene>
    <name evidence="4" type="primary">argA</name>
    <name evidence="4" type="ORF">MAMMFC1_03363</name>
</gene>
<dbReference type="EC" id="2.3.1.1" evidence="4"/>
<dbReference type="AlphaFoldDB" id="A0A348ANM0"/>
<feature type="domain" description="N-acetyltransferase" evidence="3">
    <location>
        <begin position="1"/>
        <end position="133"/>
    </location>
</feature>
<dbReference type="InterPro" id="IPR000182">
    <property type="entry name" value="GNAT_dom"/>
</dbReference>
<dbReference type="Pfam" id="PF00583">
    <property type="entry name" value="Acetyltransf_1"/>
    <property type="match status" value="1"/>
</dbReference>
<dbReference type="GO" id="GO:0004042">
    <property type="term" value="F:L-glutamate N-acetyltransferase activity"/>
    <property type="evidence" value="ECO:0007669"/>
    <property type="project" value="InterPro"/>
</dbReference>
<dbReference type="Proteomes" id="UP000276437">
    <property type="component" value="Chromosome"/>
</dbReference>
<dbReference type="OrthoDB" id="9793138at2"/>
<dbReference type="RefSeq" id="WP_126309605.1">
    <property type="nucleotide sequence ID" value="NZ_AP018449.1"/>
</dbReference>
<dbReference type="EMBL" id="AP018449">
    <property type="protein sequence ID" value="BBB92668.1"/>
    <property type="molecule type" value="Genomic_DNA"/>
</dbReference>
<dbReference type="GO" id="GO:0005737">
    <property type="term" value="C:cytoplasm"/>
    <property type="evidence" value="ECO:0007669"/>
    <property type="project" value="InterPro"/>
</dbReference>
<accession>A0A348ANM0</accession>
<dbReference type="PANTHER" id="PTHR30602">
    <property type="entry name" value="AMINO-ACID ACETYLTRANSFERASE"/>
    <property type="match status" value="1"/>
</dbReference>
<dbReference type="PANTHER" id="PTHR30602:SF12">
    <property type="entry name" value="AMINO-ACID ACETYLTRANSFERASE NAGS1, CHLOROPLASTIC-RELATED"/>
    <property type="match status" value="1"/>
</dbReference>
<keyword evidence="2 4" id="KW-0012">Acyltransferase</keyword>
<dbReference type="SUPFAM" id="SSF55729">
    <property type="entry name" value="Acyl-CoA N-acyltransferases (Nat)"/>
    <property type="match status" value="1"/>
</dbReference>
<dbReference type="InterPro" id="IPR010167">
    <property type="entry name" value="NH2A_AcTrfase"/>
</dbReference>
<dbReference type="GO" id="GO:0006526">
    <property type="term" value="P:L-arginine biosynthetic process"/>
    <property type="evidence" value="ECO:0007669"/>
    <property type="project" value="InterPro"/>
</dbReference>